<evidence type="ECO:0000256" key="2">
    <source>
        <dbReference type="ARBA" id="ARBA00022618"/>
    </source>
</evidence>
<dbReference type="GO" id="GO:0016567">
    <property type="term" value="P:protein ubiquitination"/>
    <property type="evidence" value="ECO:0007669"/>
    <property type="project" value="TreeGrafter"/>
</dbReference>
<evidence type="ECO:0000256" key="4">
    <source>
        <dbReference type="ARBA" id="ARBA00022776"/>
    </source>
</evidence>
<dbReference type="GO" id="GO:0051301">
    <property type="term" value="P:cell division"/>
    <property type="evidence" value="ECO:0007669"/>
    <property type="project" value="UniProtKB-KW"/>
</dbReference>
<reference evidence="13" key="1">
    <citation type="submission" date="2020-05" db="UniProtKB">
        <authorList>
            <consortium name="EnsemblMetazoa"/>
        </authorList>
    </citation>
    <scope>IDENTIFICATION</scope>
    <source>
        <strain evidence="13">Aabys</strain>
    </source>
</reference>
<sequence length="684" mass="78147">MEDEYFNVPLQDVKRELRRGIVECQKRCLLQSVKWLAEMNHGLADIELDGDKCDFTETAMDGIAPAEYDNYFLAKSYFDVREYDRAAYLVRNCESEVPKFLFYYATYMGMEKRKLDSTTDQSNLNESGYVKDLAELLATLRTEYSRGRLDGYCMYLYGVILKALNLNQAAHQVLVQSIRLAPMLWASYVELAPLVTEKEKLQTMHFGGHWMRHFFVAHTYIEMYLNDEGLKAYEELQAAGFRKCVYVTSQMALAYHNKRDVDKAIEIFQELQEADPYRLDNIDTYSNLLFVKELKTEMAQLAHKAVCINKYRPETCCVIGNYYSIRCDHQMAIMYFQRALKLNPKYLAAWTLMGHEFMELKNTNAAIQSYRKAVEVNKRDYRAWYGLGQAYEILKMHYYSLYYFKIAHQLRPYDSRMLVALGETYEKLEKCENAIKCYSKACDVGDIEGIAMFKMANLHEKLGEYDLAVNCYMLYCADERAAADKQSLYHGYMTLANYYESKGEYDRASHYAYKCLESDDRKSEAKSLLKTIENKRSGKVISLGTLPSCSTATVANADTSSDDDMEMELSDYKLSSANNFLWSSNMKSTINEFLVAATTSSSKSAAPPPTQKHSSSVTTDEMSLSESDITTNTSMPATNTPSNQSSIPRRTSSSGTQPAIATTSNVGEQDEDTQSMEMSSISID</sequence>
<proteinExistence type="inferred from homology"/>
<dbReference type="InterPro" id="IPR007192">
    <property type="entry name" value="APC8"/>
</dbReference>
<keyword evidence="14" id="KW-1185">Reference proteome</keyword>
<comment type="pathway">
    <text evidence="1">Protein modification; protein ubiquitination.</text>
</comment>
<evidence type="ECO:0000256" key="7">
    <source>
        <dbReference type="ARBA" id="ARBA00023306"/>
    </source>
</evidence>
<dbReference type="GO" id="GO:0045842">
    <property type="term" value="P:positive regulation of mitotic metaphase/anaphase transition"/>
    <property type="evidence" value="ECO:0007669"/>
    <property type="project" value="TreeGrafter"/>
</dbReference>
<evidence type="ECO:0000259" key="12">
    <source>
        <dbReference type="Pfam" id="PF04049"/>
    </source>
</evidence>
<dbReference type="OrthoDB" id="10262026at2759"/>
<comment type="similarity">
    <text evidence="8">Belongs to the APC8/CDC23 family.</text>
</comment>
<dbReference type="InterPro" id="IPR011990">
    <property type="entry name" value="TPR-like_helical_dom_sf"/>
</dbReference>
<feature type="repeat" description="TPR" evidence="10">
    <location>
        <begin position="245"/>
        <end position="278"/>
    </location>
</feature>
<organism evidence="13">
    <name type="scientific">Musca domestica</name>
    <name type="common">House fly</name>
    <dbReference type="NCBI Taxonomy" id="7370"/>
    <lineage>
        <taxon>Eukaryota</taxon>
        <taxon>Metazoa</taxon>
        <taxon>Ecdysozoa</taxon>
        <taxon>Arthropoda</taxon>
        <taxon>Hexapoda</taxon>
        <taxon>Insecta</taxon>
        <taxon>Pterygota</taxon>
        <taxon>Neoptera</taxon>
        <taxon>Endopterygota</taxon>
        <taxon>Diptera</taxon>
        <taxon>Brachycera</taxon>
        <taxon>Muscomorpha</taxon>
        <taxon>Muscoidea</taxon>
        <taxon>Muscidae</taxon>
        <taxon>Musca</taxon>
    </lineage>
</organism>
<dbReference type="Pfam" id="PF04049">
    <property type="entry name" value="ANAPC8"/>
    <property type="match status" value="1"/>
</dbReference>
<gene>
    <name evidence="13" type="primary">101897618</name>
    <name evidence="15" type="synonym">LOC101897618</name>
</gene>
<evidence type="ECO:0000256" key="11">
    <source>
        <dbReference type="SAM" id="MobiDB-lite"/>
    </source>
</evidence>
<accession>A0A1I8MBF9</accession>
<protein>
    <recommendedName>
        <fullName evidence="9">Cyclosome subunit 8</fullName>
    </recommendedName>
</protein>
<dbReference type="PANTHER" id="PTHR12558:SF10">
    <property type="entry name" value="CELL DIVISION CYCLE PROTEIN 23 HOMOLOG"/>
    <property type="match status" value="1"/>
</dbReference>
<dbReference type="Gene3D" id="1.25.40.10">
    <property type="entry name" value="Tetratricopeptide repeat domain"/>
    <property type="match status" value="2"/>
</dbReference>
<evidence type="ECO:0000256" key="8">
    <source>
        <dbReference type="ARBA" id="ARBA00061138"/>
    </source>
</evidence>
<dbReference type="STRING" id="7370.A0A1I8MBF9"/>
<dbReference type="GO" id="GO:0005680">
    <property type="term" value="C:anaphase-promoting complex"/>
    <property type="evidence" value="ECO:0007669"/>
    <property type="project" value="InterPro"/>
</dbReference>
<keyword evidence="5" id="KW-0833">Ubl conjugation pathway</keyword>
<evidence type="ECO:0000313" key="15">
    <source>
        <dbReference type="RefSeq" id="XP_011290972.1"/>
    </source>
</evidence>
<evidence type="ECO:0000313" key="13">
    <source>
        <dbReference type="EnsemblMetazoa" id="MDOA003179-PB"/>
    </source>
</evidence>
<dbReference type="SMART" id="SM00028">
    <property type="entry name" value="TPR"/>
    <property type="match status" value="7"/>
</dbReference>
<dbReference type="VEuPathDB" id="VectorBase:MDOMA2_018691"/>
<keyword evidence="3" id="KW-0677">Repeat</keyword>
<dbReference type="KEGG" id="mde:101897618"/>
<feature type="compositionally biased region" description="Polar residues" evidence="11">
    <location>
        <begin position="675"/>
        <end position="684"/>
    </location>
</feature>
<dbReference type="PANTHER" id="PTHR12558">
    <property type="entry name" value="CELL DIVISION CYCLE 16,23,27"/>
    <property type="match status" value="1"/>
</dbReference>
<evidence type="ECO:0000256" key="6">
    <source>
        <dbReference type="ARBA" id="ARBA00022803"/>
    </source>
</evidence>
<dbReference type="VEuPathDB" id="VectorBase:MDOA003179"/>
<keyword evidence="4" id="KW-0498">Mitosis</keyword>
<keyword evidence="6 10" id="KW-0802">TPR repeat</keyword>
<dbReference type="RefSeq" id="XP_011290972.1">
    <property type="nucleotide sequence ID" value="XM_011292670.2"/>
</dbReference>
<dbReference type="GO" id="GO:0031145">
    <property type="term" value="P:anaphase-promoting complex-dependent catabolic process"/>
    <property type="evidence" value="ECO:0007669"/>
    <property type="project" value="TreeGrafter"/>
</dbReference>
<dbReference type="Pfam" id="PF13181">
    <property type="entry name" value="TPR_8"/>
    <property type="match status" value="3"/>
</dbReference>
<dbReference type="InterPro" id="IPR019734">
    <property type="entry name" value="TPR_rpt"/>
</dbReference>
<evidence type="ECO:0000256" key="10">
    <source>
        <dbReference type="PROSITE-ProRule" id="PRU00339"/>
    </source>
</evidence>
<feature type="region of interest" description="Disordered" evidence="11">
    <location>
        <begin position="600"/>
        <end position="684"/>
    </location>
</feature>
<feature type="repeat" description="TPR" evidence="10">
    <location>
        <begin position="313"/>
        <end position="346"/>
    </location>
</feature>
<evidence type="ECO:0000313" key="14">
    <source>
        <dbReference type="Proteomes" id="UP001652621"/>
    </source>
</evidence>
<evidence type="ECO:0000256" key="9">
    <source>
        <dbReference type="ARBA" id="ARBA00082695"/>
    </source>
</evidence>
<evidence type="ECO:0000256" key="1">
    <source>
        <dbReference type="ARBA" id="ARBA00004906"/>
    </source>
</evidence>
<dbReference type="Pfam" id="PF13414">
    <property type="entry name" value="TPR_11"/>
    <property type="match status" value="1"/>
</dbReference>
<dbReference type="PROSITE" id="PS50005">
    <property type="entry name" value="TPR"/>
    <property type="match status" value="3"/>
</dbReference>
<feature type="domain" description="Cdc23" evidence="12">
    <location>
        <begin position="13"/>
        <end position="252"/>
    </location>
</feature>
<keyword evidence="7" id="KW-0131">Cell cycle</keyword>
<dbReference type="EnsemblMetazoa" id="MDOA003179-RB">
    <property type="protein sequence ID" value="MDOA003179-PB"/>
    <property type="gene ID" value="MDOA003179"/>
</dbReference>
<dbReference type="eggNOG" id="KOG1155">
    <property type="taxonomic scope" value="Eukaryota"/>
</dbReference>
<evidence type="ECO:0000256" key="5">
    <source>
        <dbReference type="ARBA" id="ARBA00022786"/>
    </source>
</evidence>
<dbReference type="AlphaFoldDB" id="A0A1I8MBF9"/>
<feature type="compositionally biased region" description="Polar residues" evidence="11">
    <location>
        <begin position="611"/>
        <end position="667"/>
    </location>
</feature>
<feature type="repeat" description="TPR" evidence="10">
    <location>
        <begin position="347"/>
        <end position="380"/>
    </location>
</feature>
<dbReference type="FunFam" id="1.25.40.10:FF:000093">
    <property type="entry name" value="cell division cycle protein 23 homolog"/>
    <property type="match status" value="1"/>
</dbReference>
<name>A0A1I8MBF9_MUSDO</name>
<keyword evidence="2 15" id="KW-0132">Cell division</keyword>
<dbReference type="SUPFAM" id="SSF48452">
    <property type="entry name" value="TPR-like"/>
    <property type="match status" value="2"/>
</dbReference>
<dbReference type="Proteomes" id="UP001652621">
    <property type="component" value="Unplaced"/>
</dbReference>
<reference evidence="15" key="2">
    <citation type="submission" date="2025-04" db="UniProtKB">
        <authorList>
            <consortium name="RefSeq"/>
        </authorList>
    </citation>
    <scope>IDENTIFICATION</scope>
    <source>
        <strain evidence="15">Aabys</strain>
    </source>
</reference>
<evidence type="ECO:0000256" key="3">
    <source>
        <dbReference type="ARBA" id="ARBA00022737"/>
    </source>
</evidence>